<reference evidence="7 8" key="1">
    <citation type="journal article" date="2016" name="Nat. Commun.">
        <title>Thousands of microbial genomes shed light on interconnected biogeochemical processes in an aquifer system.</title>
        <authorList>
            <person name="Anantharaman K."/>
            <person name="Brown C.T."/>
            <person name="Hug L.A."/>
            <person name="Sharon I."/>
            <person name="Castelle C.J."/>
            <person name="Probst A.J."/>
            <person name="Thomas B.C."/>
            <person name="Singh A."/>
            <person name="Wilkins M.J."/>
            <person name="Karaoz U."/>
            <person name="Brodie E.L."/>
            <person name="Williams K.H."/>
            <person name="Hubbard S.S."/>
            <person name="Banfield J.F."/>
        </authorList>
    </citation>
    <scope>NUCLEOTIDE SEQUENCE [LARGE SCALE GENOMIC DNA]</scope>
</reference>
<evidence type="ECO:0000256" key="1">
    <source>
        <dbReference type="ARBA" id="ARBA00010396"/>
    </source>
</evidence>
<comment type="similarity">
    <text evidence="1 6">Belongs to the methyltransferase superfamily. RsmH family.</text>
</comment>
<feature type="binding site" evidence="6">
    <location>
        <position position="82"/>
    </location>
    <ligand>
        <name>S-adenosyl-L-methionine</name>
        <dbReference type="ChEBI" id="CHEBI:59789"/>
    </ligand>
</feature>
<dbReference type="SUPFAM" id="SSF81799">
    <property type="entry name" value="Putative methyltransferase TM0872, insert domain"/>
    <property type="match status" value="1"/>
</dbReference>
<keyword evidence="2 6" id="KW-0698">rRNA processing</keyword>
<dbReference type="HAMAP" id="MF_01007">
    <property type="entry name" value="16SrRNA_methyltr_H"/>
    <property type="match status" value="1"/>
</dbReference>
<sequence length="318" mass="35211">MDYRHEPVMLKEVMDFLRVQSGDTVVDCTLGGGGYTNVISQTVGDSGTVLAIDADEMAIRNAEFKIQNSELGQNIILAHDNFRNLKKIIEKNQLQEIRAIVFDCGLSSAQLQDRTRGFSFELDAPLNMSFGIHPPAGEAGHIATEDIINKWQLEKLKEIIRNYGEERFAGRIASAIVRNRLFFRTKELANAIRAAVPNNYERGRIDPATRTFQALRIATNDELASLQEGLAAAVDALAAGGRVVVVSFHSLEDRIVKQLFKREASACVCPPEVLQCVCNHQPRLKILTKKVVAATAAEIARNPRARSAKLRAAEKLNF</sequence>
<keyword evidence="5 6" id="KW-0949">S-adenosyl-L-methionine</keyword>
<evidence type="ECO:0000313" key="7">
    <source>
        <dbReference type="EMBL" id="OGF27017.1"/>
    </source>
</evidence>
<evidence type="ECO:0000256" key="5">
    <source>
        <dbReference type="ARBA" id="ARBA00022691"/>
    </source>
</evidence>
<evidence type="ECO:0000256" key="3">
    <source>
        <dbReference type="ARBA" id="ARBA00022603"/>
    </source>
</evidence>
<keyword evidence="3 6" id="KW-0489">Methyltransferase</keyword>
<gene>
    <name evidence="6" type="primary">rsmH</name>
    <name evidence="7" type="ORF">A2242_03000</name>
</gene>
<dbReference type="AlphaFoldDB" id="A0A1F5SJX7"/>
<dbReference type="Pfam" id="PF01795">
    <property type="entry name" value="Methyltransf_5"/>
    <property type="match status" value="1"/>
</dbReference>
<dbReference type="GO" id="GO:0070475">
    <property type="term" value="P:rRNA base methylation"/>
    <property type="evidence" value="ECO:0007669"/>
    <property type="project" value="UniProtKB-UniRule"/>
</dbReference>
<dbReference type="Proteomes" id="UP000178925">
    <property type="component" value="Unassembled WGS sequence"/>
</dbReference>
<dbReference type="Gene3D" id="3.40.50.150">
    <property type="entry name" value="Vaccinia Virus protein VP39"/>
    <property type="match status" value="1"/>
</dbReference>
<dbReference type="SUPFAM" id="SSF53335">
    <property type="entry name" value="S-adenosyl-L-methionine-dependent methyltransferases"/>
    <property type="match status" value="1"/>
</dbReference>
<feature type="binding site" evidence="6">
    <location>
        <begin position="33"/>
        <end position="35"/>
    </location>
    <ligand>
        <name>S-adenosyl-L-methionine</name>
        <dbReference type="ChEBI" id="CHEBI:59789"/>
    </ligand>
</feature>
<evidence type="ECO:0000256" key="6">
    <source>
        <dbReference type="HAMAP-Rule" id="MF_01007"/>
    </source>
</evidence>
<dbReference type="GO" id="GO:0005737">
    <property type="term" value="C:cytoplasm"/>
    <property type="evidence" value="ECO:0007669"/>
    <property type="project" value="UniProtKB-SubCell"/>
</dbReference>
<keyword evidence="6" id="KW-0963">Cytoplasm</keyword>
<comment type="subcellular location">
    <subcellularLocation>
        <location evidence="6">Cytoplasm</location>
    </subcellularLocation>
</comment>
<dbReference type="InterPro" id="IPR023397">
    <property type="entry name" value="SAM-dep_MeTrfase_MraW_recog"/>
</dbReference>
<dbReference type="NCBIfam" id="TIGR00006">
    <property type="entry name" value="16S rRNA (cytosine(1402)-N(4))-methyltransferase RsmH"/>
    <property type="match status" value="1"/>
</dbReference>
<evidence type="ECO:0000313" key="8">
    <source>
        <dbReference type="Proteomes" id="UP000178925"/>
    </source>
</evidence>
<dbReference type="PIRSF" id="PIRSF004486">
    <property type="entry name" value="MraW"/>
    <property type="match status" value="1"/>
</dbReference>
<dbReference type="GO" id="GO:0071424">
    <property type="term" value="F:rRNA (cytosine-N4-)-methyltransferase activity"/>
    <property type="evidence" value="ECO:0007669"/>
    <property type="project" value="UniProtKB-UniRule"/>
</dbReference>
<dbReference type="PANTHER" id="PTHR11265">
    <property type="entry name" value="S-ADENOSYL-METHYLTRANSFERASE MRAW"/>
    <property type="match status" value="1"/>
</dbReference>
<evidence type="ECO:0000256" key="4">
    <source>
        <dbReference type="ARBA" id="ARBA00022679"/>
    </source>
</evidence>
<organism evidence="7 8">
    <name type="scientific">Candidatus Falkowbacteria bacterium RIFOXYA2_FULL_47_9</name>
    <dbReference type="NCBI Taxonomy" id="1797995"/>
    <lineage>
        <taxon>Bacteria</taxon>
        <taxon>Candidatus Falkowiibacteriota</taxon>
    </lineage>
</organism>
<evidence type="ECO:0000256" key="2">
    <source>
        <dbReference type="ARBA" id="ARBA00022552"/>
    </source>
</evidence>
<comment type="caution">
    <text evidence="7">The sequence shown here is derived from an EMBL/GenBank/DDBJ whole genome shotgun (WGS) entry which is preliminary data.</text>
</comment>
<name>A0A1F5SJX7_9BACT</name>
<feature type="binding site" evidence="6">
    <location>
        <position position="53"/>
    </location>
    <ligand>
        <name>S-adenosyl-L-methionine</name>
        <dbReference type="ChEBI" id="CHEBI:59789"/>
    </ligand>
</feature>
<comment type="catalytic activity">
    <reaction evidence="6">
        <text>cytidine(1402) in 16S rRNA + S-adenosyl-L-methionine = N(4)-methylcytidine(1402) in 16S rRNA + S-adenosyl-L-homocysteine + H(+)</text>
        <dbReference type="Rhea" id="RHEA:42928"/>
        <dbReference type="Rhea" id="RHEA-COMP:10286"/>
        <dbReference type="Rhea" id="RHEA-COMP:10287"/>
        <dbReference type="ChEBI" id="CHEBI:15378"/>
        <dbReference type="ChEBI" id="CHEBI:57856"/>
        <dbReference type="ChEBI" id="CHEBI:59789"/>
        <dbReference type="ChEBI" id="CHEBI:74506"/>
        <dbReference type="ChEBI" id="CHEBI:82748"/>
        <dbReference type="EC" id="2.1.1.199"/>
    </reaction>
</comment>
<dbReference type="PANTHER" id="PTHR11265:SF0">
    <property type="entry name" value="12S RRNA N4-METHYLCYTIDINE METHYLTRANSFERASE"/>
    <property type="match status" value="1"/>
</dbReference>
<dbReference type="InterPro" id="IPR002903">
    <property type="entry name" value="RsmH"/>
</dbReference>
<keyword evidence="4 6" id="KW-0808">Transferase</keyword>
<feature type="binding site" evidence="6">
    <location>
        <position position="110"/>
    </location>
    <ligand>
        <name>S-adenosyl-L-methionine</name>
        <dbReference type="ChEBI" id="CHEBI:59789"/>
    </ligand>
</feature>
<proteinExistence type="inferred from homology"/>
<accession>A0A1F5SJX7</accession>
<dbReference type="EMBL" id="MFGC01000029">
    <property type="protein sequence ID" value="OGF27017.1"/>
    <property type="molecule type" value="Genomic_DNA"/>
</dbReference>
<feature type="binding site" evidence="6">
    <location>
        <position position="103"/>
    </location>
    <ligand>
        <name>S-adenosyl-L-methionine</name>
        <dbReference type="ChEBI" id="CHEBI:59789"/>
    </ligand>
</feature>
<comment type="function">
    <text evidence="6">Specifically methylates the N4 position of cytidine in position 1402 (C1402) of 16S rRNA.</text>
</comment>
<dbReference type="InterPro" id="IPR029063">
    <property type="entry name" value="SAM-dependent_MTases_sf"/>
</dbReference>
<dbReference type="EC" id="2.1.1.199" evidence="6"/>
<protein>
    <recommendedName>
        <fullName evidence="6">Ribosomal RNA small subunit methyltransferase H</fullName>
        <ecNumber evidence="6">2.1.1.199</ecNumber>
    </recommendedName>
    <alternativeName>
        <fullName evidence="6">16S rRNA m(4)C1402 methyltransferase</fullName>
    </alternativeName>
    <alternativeName>
        <fullName evidence="6">rRNA (cytosine-N(4)-)-methyltransferase RsmH</fullName>
    </alternativeName>
</protein>
<dbReference type="Gene3D" id="1.10.150.170">
    <property type="entry name" value="Putative methyltransferase TM0872, insert domain"/>
    <property type="match status" value="1"/>
</dbReference>
<dbReference type="STRING" id="1797995.A2242_03000"/>